<comment type="caution">
    <text evidence="2">The sequence shown here is derived from an EMBL/GenBank/DDBJ whole genome shotgun (WGS) entry which is preliminary data.</text>
</comment>
<sequence length="449" mass="47211">MPASPDPVVVVGGGVAGMAAAARLAKAGHAVELHERADVLGGRWAARELPGVGLVDDARGVLPFPAPWRDLFRKSGRPLEAELARSGHALVPAPPVRYRFADGTALSLPTERGAQQAALRPVVGAAAAARWQHLLDELDEVWLALRPLGLEYPLLGRRQLTRPVLARLHARRSLAWLAARLDEPRLEALVRSLAHRHGSHPERTPAFVAVDLSVSRRFGHWHLAAADPAARPADTGRSSVLAEALAGRLATRRVAVHLGSAVTGLEVVDGRVVGVVTADGPRRAAAVVVTTDPWQLVDALLPRDADPALRRRTHRLRPAAAPAVEHTALDRPALAVTETVELAADGTPVVSWARPVGERTVVSRHDHGRSRPDPGAGAAWRGWRSWLLRPPVTPGPAGLHLASAASAGGDGPSQVVLSGALASYACHDALDRAPDASRGDASGAAPAPV</sequence>
<dbReference type="RefSeq" id="WP_210057831.1">
    <property type="nucleotide sequence ID" value="NZ_BAAAMH010000033.1"/>
</dbReference>
<dbReference type="Pfam" id="PF01593">
    <property type="entry name" value="Amino_oxidase"/>
    <property type="match status" value="1"/>
</dbReference>
<proteinExistence type="predicted"/>
<protein>
    <submittedName>
        <fullName evidence="2">UDP-galactopyranose mutase</fullName>
        <ecNumber evidence="2">5.4.99.9</ecNumber>
    </submittedName>
</protein>
<keyword evidence="3" id="KW-1185">Reference proteome</keyword>
<dbReference type="InterPro" id="IPR002937">
    <property type="entry name" value="Amino_oxidase"/>
</dbReference>
<feature type="domain" description="Amine oxidase" evidence="1">
    <location>
        <begin position="15"/>
        <end position="333"/>
    </location>
</feature>
<gene>
    <name evidence="2" type="ORF">JOF54_003300</name>
</gene>
<evidence type="ECO:0000259" key="1">
    <source>
        <dbReference type="Pfam" id="PF01593"/>
    </source>
</evidence>
<dbReference type="EMBL" id="JAGIOB010000001">
    <property type="protein sequence ID" value="MBP2418378.1"/>
    <property type="molecule type" value="Genomic_DNA"/>
</dbReference>
<dbReference type="Proteomes" id="UP000758168">
    <property type="component" value="Unassembled WGS sequence"/>
</dbReference>
<dbReference type="SUPFAM" id="SSF51905">
    <property type="entry name" value="FAD/NAD(P)-binding domain"/>
    <property type="match status" value="1"/>
</dbReference>
<organism evidence="2 3">
    <name type="scientific">Microlunatus capsulatus</name>
    <dbReference type="NCBI Taxonomy" id="99117"/>
    <lineage>
        <taxon>Bacteria</taxon>
        <taxon>Bacillati</taxon>
        <taxon>Actinomycetota</taxon>
        <taxon>Actinomycetes</taxon>
        <taxon>Propionibacteriales</taxon>
        <taxon>Propionibacteriaceae</taxon>
        <taxon>Microlunatus</taxon>
    </lineage>
</organism>
<dbReference type="InterPro" id="IPR036188">
    <property type="entry name" value="FAD/NAD-bd_sf"/>
</dbReference>
<dbReference type="PANTHER" id="PTHR43734:SF1">
    <property type="entry name" value="PHYTOENE DESATURASE"/>
    <property type="match status" value="1"/>
</dbReference>
<evidence type="ECO:0000313" key="2">
    <source>
        <dbReference type="EMBL" id="MBP2418378.1"/>
    </source>
</evidence>
<dbReference type="GO" id="GO:0008767">
    <property type="term" value="F:UDP-galactopyranose mutase activity"/>
    <property type="evidence" value="ECO:0007669"/>
    <property type="project" value="UniProtKB-EC"/>
</dbReference>
<reference evidence="2 3" key="1">
    <citation type="submission" date="2021-03" db="EMBL/GenBank/DDBJ databases">
        <title>Sequencing the genomes of 1000 actinobacteria strains.</title>
        <authorList>
            <person name="Klenk H.-P."/>
        </authorList>
    </citation>
    <scope>NUCLEOTIDE SEQUENCE [LARGE SCALE GENOMIC DNA]</scope>
    <source>
        <strain evidence="2 3">DSM 12936</strain>
    </source>
</reference>
<name>A0ABS4ZDV4_9ACTN</name>
<accession>A0ABS4ZDV4</accession>
<evidence type="ECO:0000313" key="3">
    <source>
        <dbReference type="Proteomes" id="UP000758168"/>
    </source>
</evidence>
<keyword evidence="2" id="KW-0413">Isomerase</keyword>
<dbReference type="EC" id="5.4.99.9" evidence="2"/>
<dbReference type="PANTHER" id="PTHR43734">
    <property type="entry name" value="PHYTOENE DESATURASE"/>
    <property type="match status" value="1"/>
</dbReference>
<dbReference type="Gene3D" id="3.50.50.60">
    <property type="entry name" value="FAD/NAD(P)-binding domain"/>
    <property type="match status" value="2"/>
</dbReference>